<sequence>MIFKDLIKLWDEIEQEKLISTWDIQDLRILIQTIANKGQMDENIFDYPIPILMMTMMI</sequence>
<keyword evidence="2" id="KW-1185">Reference proteome</keyword>
<protein>
    <submittedName>
        <fullName evidence="1">Uncharacterized protein</fullName>
    </submittedName>
</protein>
<dbReference type="Proteomes" id="UP001470230">
    <property type="component" value="Unassembled WGS sequence"/>
</dbReference>
<comment type="caution">
    <text evidence="1">The sequence shown here is derived from an EMBL/GenBank/DDBJ whole genome shotgun (WGS) entry which is preliminary data.</text>
</comment>
<organism evidence="1 2">
    <name type="scientific">Tritrichomonas musculus</name>
    <dbReference type="NCBI Taxonomy" id="1915356"/>
    <lineage>
        <taxon>Eukaryota</taxon>
        <taxon>Metamonada</taxon>
        <taxon>Parabasalia</taxon>
        <taxon>Tritrichomonadida</taxon>
        <taxon>Tritrichomonadidae</taxon>
        <taxon>Tritrichomonas</taxon>
    </lineage>
</organism>
<dbReference type="EMBL" id="JAPFFF010000001">
    <property type="protein sequence ID" value="KAK8899753.1"/>
    <property type="molecule type" value="Genomic_DNA"/>
</dbReference>
<name>A0ABR2L8S5_9EUKA</name>
<evidence type="ECO:0000313" key="1">
    <source>
        <dbReference type="EMBL" id="KAK8899753.1"/>
    </source>
</evidence>
<evidence type="ECO:0000313" key="2">
    <source>
        <dbReference type="Proteomes" id="UP001470230"/>
    </source>
</evidence>
<reference evidence="1 2" key="1">
    <citation type="submission" date="2024-04" db="EMBL/GenBank/DDBJ databases">
        <title>Tritrichomonas musculus Genome.</title>
        <authorList>
            <person name="Alves-Ferreira E."/>
            <person name="Grigg M."/>
            <person name="Lorenzi H."/>
            <person name="Galac M."/>
        </authorList>
    </citation>
    <scope>NUCLEOTIDE SEQUENCE [LARGE SCALE GENOMIC DNA]</scope>
    <source>
        <strain evidence="1 2">EAF2021</strain>
    </source>
</reference>
<gene>
    <name evidence="1" type="ORF">M9Y10_002075</name>
</gene>
<proteinExistence type="predicted"/>
<accession>A0ABR2L8S5</accession>